<organism evidence="1 2">
    <name type="scientific">Paenarthrobacter nicotinovorans</name>
    <name type="common">Arthrobacter nicotinovorans</name>
    <dbReference type="NCBI Taxonomy" id="29320"/>
    <lineage>
        <taxon>Bacteria</taxon>
        <taxon>Bacillati</taxon>
        <taxon>Actinomycetota</taxon>
        <taxon>Actinomycetes</taxon>
        <taxon>Micrococcales</taxon>
        <taxon>Micrococcaceae</taxon>
        <taxon>Paenarthrobacter</taxon>
    </lineage>
</organism>
<keyword evidence="2" id="KW-1185">Reference proteome</keyword>
<evidence type="ECO:0000313" key="2">
    <source>
        <dbReference type="Proteomes" id="UP001244563"/>
    </source>
</evidence>
<dbReference type="RefSeq" id="WP_018779599.1">
    <property type="nucleotide sequence ID" value="NZ_BDDW01000016.1"/>
</dbReference>
<protein>
    <recommendedName>
        <fullName evidence="3">Mut7-C RNAse domain-containing protein</fullName>
    </recommendedName>
</protein>
<sequence length="141" mass="15273">MQGIGGPSLPRLTQDMRPLGCLHCGTNENVAIESIESLPPHPGELQVQVGYVCRKCQGNYLHRARFRDVAAVLNKVRSLEGLLRFAGEYFHCGEAMSLAGSNVKSIYAPLSTDEPGDDASAVDVGTKLLRCQCGFQLELPD</sequence>
<accession>A0ABT9TNI4</accession>
<dbReference type="Proteomes" id="UP001244563">
    <property type="component" value="Unassembled WGS sequence"/>
</dbReference>
<dbReference type="EMBL" id="JAUSSW010000008">
    <property type="protein sequence ID" value="MDQ0103235.1"/>
    <property type="molecule type" value="Genomic_DNA"/>
</dbReference>
<proteinExistence type="predicted"/>
<name>A0ABT9TNI4_PAENI</name>
<gene>
    <name evidence="1" type="ORF">J2T10_002899</name>
</gene>
<comment type="caution">
    <text evidence="1">The sequence shown here is derived from an EMBL/GenBank/DDBJ whole genome shotgun (WGS) entry which is preliminary data.</text>
</comment>
<evidence type="ECO:0008006" key="3">
    <source>
        <dbReference type="Google" id="ProtNLM"/>
    </source>
</evidence>
<evidence type="ECO:0000313" key="1">
    <source>
        <dbReference type="EMBL" id="MDQ0103235.1"/>
    </source>
</evidence>
<reference evidence="1 2" key="1">
    <citation type="submission" date="2023-07" db="EMBL/GenBank/DDBJ databases">
        <title>Sorghum-associated microbial communities from plants grown in Nebraska, USA.</title>
        <authorList>
            <person name="Schachtman D."/>
        </authorList>
    </citation>
    <scope>NUCLEOTIDE SEQUENCE [LARGE SCALE GENOMIC DNA]</scope>
    <source>
        <strain evidence="1 2">CC523</strain>
    </source>
</reference>